<comment type="caution">
    <text evidence="3">The sequence shown here is derived from an EMBL/GenBank/DDBJ whole genome shotgun (WGS) entry which is preliminary data.</text>
</comment>
<keyword evidence="4" id="KW-1185">Reference proteome</keyword>
<name>A0ABX1R4H3_9ALTE</name>
<dbReference type="Proteomes" id="UP000709336">
    <property type="component" value="Unassembled WGS sequence"/>
</dbReference>
<evidence type="ECO:0000256" key="1">
    <source>
        <dbReference type="SAM" id="Phobius"/>
    </source>
</evidence>
<evidence type="ECO:0000256" key="2">
    <source>
        <dbReference type="SAM" id="SignalP"/>
    </source>
</evidence>
<feature type="transmembrane region" description="Helical" evidence="1">
    <location>
        <begin position="80"/>
        <end position="99"/>
    </location>
</feature>
<reference evidence="3 4" key="1">
    <citation type="submission" date="2020-03" db="EMBL/GenBank/DDBJ databases">
        <title>Alteromonas ponticola sp. nov., isolated from seawater.</title>
        <authorList>
            <person name="Yoon J.-H."/>
            <person name="Kim Y.-O."/>
        </authorList>
    </citation>
    <scope>NUCLEOTIDE SEQUENCE [LARGE SCALE GENOMIC DNA]</scope>
    <source>
        <strain evidence="3 4">MYP5</strain>
    </source>
</reference>
<proteinExistence type="predicted"/>
<dbReference type="RefSeq" id="WP_169210955.1">
    <property type="nucleotide sequence ID" value="NZ_JAATNW010000005.1"/>
</dbReference>
<feature type="transmembrane region" description="Helical" evidence="1">
    <location>
        <begin position="36"/>
        <end position="68"/>
    </location>
</feature>
<sequence length="269" mass="29269">MGNYVTKFTLMMLVAILAVISSEVHAAKLTVEPESHWWLSFGAAVILYAHIGAGVIGVVTGFVTSFTFKGGRTHRMTGRLFVVAMLVCYLLAAIVSPFLETQQSTNFVAAILALYLLISGTRAAQCRTFVAGLGEKIGLVCALFITMLGATFMYLSYQSPDGSFDGSPAQAYVLFIVVGSLAFAGDLTALVKKSLSHKMRISRHLWRMCMSFFIASGSLFFGQAQVFPDWFNASLLPLALGFFPIAILIVYFVKRFLTGRIVKAQVKAA</sequence>
<gene>
    <name evidence="3" type="ORF">HCJ96_10225</name>
</gene>
<feature type="transmembrane region" description="Helical" evidence="1">
    <location>
        <begin position="204"/>
        <end position="224"/>
    </location>
</feature>
<keyword evidence="1" id="KW-1133">Transmembrane helix</keyword>
<feature type="transmembrane region" description="Helical" evidence="1">
    <location>
        <begin position="169"/>
        <end position="192"/>
    </location>
</feature>
<evidence type="ECO:0000313" key="4">
    <source>
        <dbReference type="Proteomes" id="UP000709336"/>
    </source>
</evidence>
<feature type="transmembrane region" description="Helical" evidence="1">
    <location>
        <begin position="137"/>
        <end position="157"/>
    </location>
</feature>
<feature type="signal peptide" evidence="2">
    <location>
        <begin position="1"/>
        <end position="26"/>
    </location>
</feature>
<feature type="transmembrane region" description="Helical" evidence="1">
    <location>
        <begin position="230"/>
        <end position="253"/>
    </location>
</feature>
<keyword evidence="1" id="KW-0812">Transmembrane</keyword>
<organism evidence="3 4">
    <name type="scientific">Alteromonas ponticola</name>
    <dbReference type="NCBI Taxonomy" id="2720613"/>
    <lineage>
        <taxon>Bacteria</taxon>
        <taxon>Pseudomonadati</taxon>
        <taxon>Pseudomonadota</taxon>
        <taxon>Gammaproteobacteria</taxon>
        <taxon>Alteromonadales</taxon>
        <taxon>Alteromonadaceae</taxon>
        <taxon>Alteromonas/Salinimonas group</taxon>
        <taxon>Alteromonas</taxon>
    </lineage>
</organism>
<evidence type="ECO:0008006" key="5">
    <source>
        <dbReference type="Google" id="ProtNLM"/>
    </source>
</evidence>
<keyword evidence="1" id="KW-0472">Membrane</keyword>
<feature type="chain" id="PRO_5045461149" description="DUF2306 domain-containing protein" evidence="2">
    <location>
        <begin position="27"/>
        <end position="269"/>
    </location>
</feature>
<protein>
    <recommendedName>
        <fullName evidence="5">DUF2306 domain-containing protein</fullName>
    </recommendedName>
</protein>
<keyword evidence="2" id="KW-0732">Signal</keyword>
<accession>A0ABX1R4H3</accession>
<feature type="transmembrane region" description="Helical" evidence="1">
    <location>
        <begin position="105"/>
        <end position="125"/>
    </location>
</feature>
<evidence type="ECO:0000313" key="3">
    <source>
        <dbReference type="EMBL" id="NMH60396.1"/>
    </source>
</evidence>
<dbReference type="EMBL" id="JAATNW010000005">
    <property type="protein sequence ID" value="NMH60396.1"/>
    <property type="molecule type" value="Genomic_DNA"/>
</dbReference>